<feature type="compositionally biased region" description="Polar residues" evidence="2">
    <location>
        <begin position="171"/>
        <end position="189"/>
    </location>
</feature>
<dbReference type="SMART" id="SM00343">
    <property type="entry name" value="ZnF_C2HC"/>
    <property type="match status" value="1"/>
</dbReference>
<name>A0A397GVM9_9GLOM</name>
<keyword evidence="1" id="KW-0479">Metal-binding</keyword>
<keyword evidence="1" id="KW-0862">Zinc</keyword>
<keyword evidence="5" id="KW-1185">Reference proteome</keyword>
<accession>A0A397GVM9</accession>
<feature type="region of interest" description="Disordered" evidence="2">
    <location>
        <begin position="1"/>
        <end position="28"/>
    </location>
</feature>
<dbReference type="GO" id="GO:0003676">
    <property type="term" value="F:nucleic acid binding"/>
    <property type="evidence" value="ECO:0007669"/>
    <property type="project" value="InterPro"/>
</dbReference>
<dbReference type="GO" id="GO:0008270">
    <property type="term" value="F:zinc ion binding"/>
    <property type="evidence" value="ECO:0007669"/>
    <property type="project" value="UniProtKB-KW"/>
</dbReference>
<evidence type="ECO:0000313" key="5">
    <source>
        <dbReference type="Proteomes" id="UP000266861"/>
    </source>
</evidence>
<feature type="domain" description="CCHC-type" evidence="3">
    <location>
        <begin position="38"/>
        <end position="51"/>
    </location>
</feature>
<organism evidence="4 5">
    <name type="scientific">Diversispora epigaea</name>
    <dbReference type="NCBI Taxonomy" id="1348612"/>
    <lineage>
        <taxon>Eukaryota</taxon>
        <taxon>Fungi</taxon>
        <taxon>Fungi incertae sedis</taxon>
        <taxon>Mucoromycota</taxon>
        <taxon>Glomeromycotina</taxon>
        <taxon>Glomeromycetes</taxon>
        <taxon>Diversisporales</taxon>
        <taxon>Diversisporaceae</taxon>
        <taxon>Diversispora</taxon>
    </lineage>
</organism>
<dbReference type="Proteomes" id="UP000266861">
    <property type="component" value="Unassembled WGS sequence"/>
</dbReference>
<feature type="compositionally biased region" description="Low complexity" evidence="2">
    <location>
        <begin position="58"/>
        <end position="70"/>
    </location>
</feature>
<gene>
    <name evidence="4" type="ORF">Glove_438g47</name>
</gene>
<dbReference type="STRING" id="1348612.A0A397GVM9"/>
<keyword evidence="1" id="KW-0863">Zinc-finger</keyword>
<evidence type="ECO:0000313" key="4">
    <source>
        <dbReference type="EMBL" id="RHZ53708.1"/>
    </source>
</evidence>
<dbReference type="AlphaFoldDB" id="A0A397GVM9"/>
<evidence type="ECO:0000256" key="1">
    <source>
        <dbReference type="PROSITE-ProRule" id="PRU00047"/>
    </source>
</evidence>
<comment type="caution">
    <text evidence="4">The sequence shown here is derived from an EMBL/GenBank/DDBJ whole genome shotgun (WGS) entry which is preliminary data.</text>
</comment>
<evidence type="ECO:0000259" key="3">
    <source>
        <dbReference type="PROSITE" id="PS50158"/>
    </source>
</evidence>
<dbReference type="InterPro" id="IPR001878">
    <property type="entry name" value="Znf_CCHC"/>
</dbReference>
<dbReference type="EMBL" id="PQFF01000386">
    <property type="protein sequence ID" value="RHZ53708.1"/>
    <property type="molecule type" value="Genomic_DNA"/>
</dbReference>
<protein>
    <recommendedName>
        <fullName evidence="3">CCHC-type domain-containing protein</fullName>
    </recommendedName>
</protein>
<proteinExistence type="predicted"/>
<evidence type="ECO:0000256" key="2">
    <source>
        <dbReference type="SAM" id="MobiDB-lite"/>
    </source>
</evidence>
<dbReference type="PROSITE" id="PS50158">
    <property type="entry name" value="ZF_CCHC"/>
    <property type="match status" value="1"/>
</dbReference>
<sequence>MQMTNNNQKFNNNGRQPFNNNQRFNNNRYNNQRMNTACYNCGKPRHIVRNCYNNNGNSNQSGYNNNNWRNNDIDNLRNYNPRNSNNNNNQEQTPAKYVDNRFCINLKKSKYLKNQKSILGTCIVDVINEGQEIEEQEPNENTIITPELLEAYLGKRERPFEGNIPNKEQRTNNQTIDTFGNSRPVTSPKVTWNNTTPKDFRKEQQTILKPKTKTQTRNIKKGRTPRELLMAKVLKQGVKVTLGEFLEAFSQAHTEIN</sequence>
<feature type="region of interest" description="Disordered" evidence="2">
    <location>
        <begin position="58"/>
        <end position="93"/>
    </location>
</feature>
<feature type="compositionally biased region" description="Low complexity" evidence="2">
    <location>
        <begin position="76"/>
        <end position="89"/>
    </location>
</feature>
<reference evidence="4 5" key="1">
    <citation type="submission" date="2018-08" db="EMBL/GenBank/DDBJ databases">
        <title>Genome and evolution of the arbuscular mycorrhizal fungus Diversispora epigaea (formerly Glomus versiforme) and its bacterial endosymbionts.</title>
        <authorList>
            <person name="Sun X."/>
            <person name="Fei Z."/>
            <person name="Harrison M."/>
        </authorList>
    </citation>
    <scope>NUCLEOTIDE SEQUENCE [LARGE SCALE GENOMIC DNA]</scope>
    <source>
        <strain evidence="4 5">IT104</strain>
    </source>
</reference>
<feature type="region of interest" description="Disordered" evidence="2">
    <location>
        <begin position="159"/>
        <end position="189"/>
    </location>
</feature>